<reference evidence="2" key="1">
    <citation type="journal article" date="2019" name="Int. J. Syst. Evol. Microbiol.">
        <title>The Global Catalogue of Microorganisms (GCM) 10K type strain sequencing project: providing services to taxonomists for standard genome sequencing and annotation.</title>
        <authorList>
            <consortium name="The Broad Institute Genomics Platform"/>
            <consortium name="The Broad Institute Genome Sequencing Center for Infectious Disease"/>
            <person name="Wu L."/>
            <person name="Ma J."/>
        </authorList>
    </citation>
    <scope>NUCLEOTIDE SEQUENCE [LARGE SCALE GENOMIC DNA]</scope>
    <source>
        <strain evidence="2">JCM 18306</strain>
    </source>
</reference>
<evidence type="ECO:0000313" key="1">
    <source>
        <dbReference type="EMBL" id="GAA5206303.1"/>
    </source>
</evidence>
<name>A0ABP9T241_9ACTN</name>
<organism evidence="1 2">
    <name type="scientific">Streptomyces thinghirensis</name>
    <dbReference type="NCBI Taxonomy" id="551547"/>
    <lineage>
        <taxon>Bacteria</taxon>
        <taxon>Bacillati</taxon>
        <taxon>Actinomycetota</taxon>
        <taxon>Actinomycetes</taxon>
        <taxon>Kitasatosporales</taxon>
        <taxon>Streptomycetaceae</taxon>
        <taxon>Streptomyces</taxon>
    </lineage>
</organism>
<comment type="caution">
    <text evidence="1">The sequence shown here is derived from an EMBL/GenBank/DDBJ whole genome shotgun (WGS) entry which is preliminary data.</text>
</comment>
<accession>A0ABP9T241</accession>
<proteinExistence type="predicted"/>
<sequence length="75" mass="8206">MPPARPSAPDPDRRSLLHAALKPHAGSAPVTRASGRKRVVDRRFVMNSRLMHAGFLQAFSGPLYLFIGPAARTRT</sequence>
<dbReference type="Proteomes" id="UP001499878">
    <property type="component" value="Unassembled WGS sequence"/>
</dbReference>
<dbReference type="EMBL" id="BAABJR010000004">
    <property type="protein sequence ID" value="GAA5206303.1"/>
    <property type="molecule type" value="Genomic_DNA"/>
</dbReference>
<keyword evidence="2" id="KW-1185">Reference proteome</keyword>
<protein>
    <submittedName>
        <fullName evidence="1">Uncharacterized protein</fullName>
    </submittedName>
</protein>
<evidence type="ECO:0000313" key="2">
    <source>
        <dbReference type="Proteomes" id="UP001499878"/>
    </source>
</evidence>
<gene>
    <name evidence="1" type="ORF">GCM10023323_17180</name>
</gene>